<organism evidence="2">
    <name type="scientific">hydrothermal vent metagenome</name>
    <dbReference type="NCBI Taxonomy" id="652676"/>
    <lineage>
        <taxon>unclassified sequences</taxon>
        <taxon>metagenomes</taxon>
        <taxon>ecological metagenomes</taxon>
    </lineage>
</organism>
<name>A0A3B0UBH6_9ZZZZ</name>
<protein>
    <recommendedName>
        <fullName evidence="1">Type IX secretion system protein PorV domain-containing protein</fullName>
    </recommendedName>
</protein>
<feature type="non-terminal residue" evidence="2">
    <location>
        <position position="179"/>
    </location>
</feature>
<sequence length="179" mass="19536">MKTKFLLLSALLLFFFSSEAQNYGNVGGQASGDRVISTAVPFLMIGPDGRAGGMGDGGVATSPDANSMHWNSAKYAFIKDQNGFSISYTPWLRNLVSDINLAYVSFYHRLDDKQTVAASLRYFSLGEIQFTDDQGYPLGTYKPNEFAISGSYARKLSDYLALSVDGRFIYSNLTAGIAT</sequence>
<dbReference type="Pfam" id="PF19572">
    <property type="entry name" value="PorV"/>
    <property type="match status" value="1"/>
</dbReference>
<feature type="domain" description="Type IX secretion system protein PorV" evidence="1">
    <location>
        <begin position="32"/>
        <end position="174"/>
    </location>
</feature>
<dbReference type="Gene3D" id="2.40.160.60">
    <property type="entry name" value="Outer membrane protein transport protein (OMPP1/FadL/TodX)"/>
    <property type="match status" value="1"/>
</dbReference>
<reference evidence="2" key="1">
    <citation type="submission" date="2018-06" db="EMBL/GenBank/DDBJ databases">
        <authorList>
            <person name="Zhirakovskaya E."/>
        </authorList>
    </citation>
    <scope>NUCLEOTIDE SEQUENCE</scope>
</reference>
<evidence type="ECO:0000313" key="2">
    <source>
        <dbReference type="EMBL" id="VAW26430.1"/>
    </source>
</evidence>
<dbReference type="InterPro" id="IPR045741">
    <property type="entry name" value="PorV"/>
</dbReference>
<accession>A0A3B0UBH6</accession>
<proteinExistence type="predicted"/>
<dbReference type="AlphaFoldDB" id="A0A3B0UBH6"/>
<gene>
    <name evidence="2" type="ORF">MNBD_BACTEROID07-1310</name>
</gene>
<dbReference type="EMBL" id="UOET01000029">
    <property type="protein sequence ID" value="VAW26430.1"/>
    <property type="molecule type" value="Genomic_DNA"/>
</dbReference>
<dbReference type="NCBIfam" id="NF033709">
    <property type="entry name" value="PorV_fam"/>
    <property type="match status" value="1"/>
</dbReference>
<evidence type="ECO:0000259" key="1">
    <source>
        <dbReference type="Pfam" id="PF19572"/>
    </source>
</evidence>